<dbReference type="GeneID" id="30679740"/>
<accession>A0A0U3FK20</accession>
<organism evidence="1 2">
    <name type="scientific">Ignicoccus islandicus DSM 13165</name>
    <dbReference type="NCBI Taxonomy" id="940295"/>
    <lineage>
        <taxon>Archaea</taxon>
        <taxon>Thermoproteota</taxon>
        <taxon>Thermoprotei</taxon>
        <taxon>Desulfurococcales</taxon>
        <taxon>Desulfurococcaceae</taxon>
        <taxon>Ignicoccus</taxon>
    </lineage>
</organism>
<reference evidence="1 2" key="1">
    <citation type="submission" date="2013-11" db="EMBL/GenBank/DDBJ databases">
        <title>Comparative genomics of Ignicoccus.</title>
        <authorList>
            <person name="Podar M."/>
        </authorList>
    </citation>
    <scope>NUCLEOTIDE SEQUENCE [LARGE SCALE GENOMIC DNA]</scope>
    <source>
        <strain evidence="1 2">DSM 13165</strain>
    </source>
</reference>
<evidence type="ECO:0000313" key="2">
    <source>
        <dbReference type="Proteomes" id="UP000060778"/>
    </source>
</evidence>
<dbReference type="AlphaFoldDB" id="A0A0U3FK20"/>
<gene>
    <name evidence="1" type="ORF">EYM_01665</name>
</gene>
<keyword evidence="2" id="KW-1185">Reference proteome</keyword>
<dbReference type="RefSeq" id="WP_075049371.1">
    <property type="nucleotide sequence ID" value="NZ_CP006867.1"/>
</dbReference>
<dbReference type="EMBL" id="CP006867">
    <property type="protein sequence ID" value="ALU12230.1"/>
    <property type="molecule type" value="Genomic_DNA"/>
</dbReference>
<dbReference type="OrthoDB" id="382660at2157"/>
<protein>
    <submittedName>
        <fullName evidence="1">Uncharacterized protein</fullName>
    </submittedName>
</protein>
<evidence type="ECO:0000313" key="1">
    <source>
        <dbReference type="EMBL" id="ALU12230.1"/>
    </source>
</evidence>
<sequence length="279" mass="31380">MGGITFYNCRNGLSINVRKGLIVEEEQSERIDCKEARVVPLKCTLAVNPARSLEELIEHPEPPERFLDSLILGGVGLAIVPKKRKSPLPQVETKFIMDPMTPPEELPDEKAVVQRSVTPESSYGYKRKFGEWPIRHASEKLKNKIVLNPFWVTTWETRLIELPAFVTEMGPRWGISSPIPLELLEAIYSPYTPCTGPVFASFLAELIAKSHYWNEGARAKHLDEACWRFAGEEVPSFRYGSKARFAIVSNTIQYYVNGELVLGPDELIELGLGCSFTAL</sequence>
<dbReference type="Proteomes" id="UP000060778">
    <property type="component" value="Chromosome"/>
</dbReference>
<name>A0A0U3FK20_9CREN</name>
<dbReference type="KEGG" id="iis:EYM_01665"/>
<proteinExistence type="predicted"/>